<protein>
    <submittedName>
        <fullName evidence="2">RES family NAD+ phosphorylase</fullName>
    </submittedName>
</protein>
<comment type="caution">
    <text evidence="2">The sequence shown here is derived from an EMBL/GenBank/DDBJ whole genome shotgun (WGS) entry which is preliminary data.</text>
</comment>
<gene>
    <name evidence="2" type="ORF">ACFONL_05920</name>
</gene>
<dbReference type="InterPro" id="IPR014914">
    <property type="entry name" value="RES_dom"/>
</dbReference>
<keyword evidence="3" id="KW-1185">Reference proteome</keyword>
<feature type="domain" description="RES" evidence="1">
    <location>
        <begin position="72"/>
        <end position="210"/>
    </location>
</feature>
<evidence type="ECO:0000313" key="2">
    <source>
        <dbReference type="EMBL" id="MFC3636922.1"/>
    </source>
</evidence>
<dbReference type="Pfam" id="PF08808">
    <property type="entry name" value="RES"/>
    <property type="match status" value="1"/>
</dbReference>
<sequence>MSSPIWTRVALSSEFRPFAGTCWRLVEAQHHVSTLKLTDSLAEQALLEELIEETKPAIPPECRHLDFLLATPFRYGALYPTGSRFRRAGRTLGVYYAADLPATAVAEMAFYRLLFFAESPATPWPADASEYTAFAVAVASGRVLDLTEQPLAQDKAIWSDPVVYEGCQAFAEAARAADAEIIRYRAVRDPHGGANLALLTCRAFTQPAPVERQSWRMRISASGVQALCEFPRQAVEFSHADFASDPRIAGVNLDRPARPRK</sequence>
<accession>A0ABV7UEL3</accession>
<dbReference type="SMART" id="SM00953">
    <property type="entry name" value="RES"/>
    <property type="match status" value="1"/>
</dbReference>
<name>A0ABV7UEL3_9HYPH</name>
<evidence type="ECO:0000259" key="1">
    <source>
        <dbReference type="SMART" id="SM00953"/>
    </source>
</evidence>
<dbReference type="EMBL" id="JBHRYC010000026">
    <property type="protein sequence ID" value="MFC3636922.1"/>
    <property type="molecule type" value="Genomic_DNA"/>
</dbReference>
<proteinExistence type="predicted"/>
<organism evidence="2 3">
    <name type="scientific">Camelimonas fluminis</name>
    <dbReference type="NCBI Taxonomy" id="1576911"/>
    <lineage>
        <taxon>Bacteria</taxon>
        <taxon>Pseudomonadati</taxon>
        <taxon>Pseudomonadota</taxon>
        <taxon>Alphaproteobacteria</taxon>
        <taxon>Hyphomicrobiales</taxon>
        <taxon>Chelatococcaceae</taxon>
        <taxon>Camelimonas</taxon>
    </lineage>
</organism>
<dbReference type="Proteomes" id="UP001595704">
    <property type="component" value="Unassembled WGS sequence"/>
</dbReference>
<evidence type="ECO:0000313" key="3">
    <source>
        <dbReference type="Proteomes" id="UP001595704"/>
    </source>
</evidence>
<dbReference type="RefSeq" id="WP_191318145.1">
    <property type="nucleotide sequence ID" value="NZ_BNCG01000002.1"/>
</dbReference>
<reference evidence="3" key="1">
    <citation type="journal article" date="2019" name="Int. J. Syst. Evol. Microbiol.">
        <title>The Global Catalogue of Microorganisms (GCM) 10K type strain sequencing project: providing services to taxonomists for standard genome sequencing and annotation.</title>
        <authorList>
            <consortium name="The Broad Institute Genomics Platform"/>
            <consortium name="The Broad Institute Genome Sequencing Center for Infectious Disease"/>
            <person name="Wu L."/>
            <person name="Ma J."/>
        </authorList>
    </citation>
    <scope>NUCLEOTIDE SEQUENCE [LARGE SCALE GENOMIC DNA]</scope>
    <source>
        <strain evidence="3">KCTC 42282</strain>
    </source>
</reference>